<gene>
    <name evidence="1" type="ORF">FVR03_10905</name>
</gene>
<dbReference type="AlphaFoldDB" id="A0A5C8KA43"/>
<proteinExistence type="predicted"/>
<comment type="caution">
    <text evidence="1">The sequence shown here is derived from an EMBL/GenBank/DDBJ whole genome shotgun (WGS) entry which is preliminary data.</text>
</comment>
<organism evidence="1 2">
    <name type="scientific">Pontibacter qinzhouensis</name>
    <dbReference type="NCBI Taxonomy" id="2603253"/>
    <lineage>
        <taxon>Bacteria</taxon>
        <taxon>Pseudomonadati</taxon>
        <taxon>Bacteroidota</taxon>
        <taxon>Cytophagia</taxon>
        <taxon>Cytophagales</taxon>
        <taxon>Hymenobacteraceae</taxon>
        <taxon>Pontibacter</taxon>
    </lineage>
</organism>
<accession>A0A5C8KA43</accession>
<reference evidence="1 2" key="1">
    <citation type="submission" date="2019-08" db="EMBL/GenBank/DDBJ databases">
        <authorList>
            <person name="Shi S."/>
        </authorList>
    </citation>
    <scope>NUCLEOTIDE SEQUENCE [LARGE SCALE GENOMIC DNA]</scope>
    <source>
        <strain evidence="1 2">GY10130</strain>
    </source>
</reference>
<dbReference type="RefSeq" id="WP_147921781.1">
    <property type="nucleotide sequence ID" value="NZ_VRTY01000035.1"/>
</dbReference>
<sequence length="74" mass="8603">MNKEWIPSSEQLPELRQNILATIDEHGHPTVVACWYVGDNRIKMDSSPNAKTYDFSIVKAWIPFPKPYMELEPK</sequence>
<dbReference type="EMBL" id="VRTY01000035">
    <property type="protein sequence ID" value="TXK46386.1"/>
    <property type="molecule type" value="Genomic_DNA"/>
</dbReference>
<name>A0A5C8KA43_9BACT</name>
<dbReference type="OrthoDB" id="1938254at2"/>
<evidence type="ECO:0000313" key="2">
    <source>
        <dbReference type="Proteomes" id="UP000321926"/>
    </source>
</evidence>
<dbReference type="Proteomes" id="UP000321926">
    <property type="component" value="Unassembled WGS sequence"/>
</dbReference>
<evidence type="ECO:0008006" key="3">
    <source>
        <dbReference type="Google" id="ProtNLM"/>
    </source>
</evidence>
<keyword evidence="2" id="KW-1185">Reference proteome</keyword>
<evidence type="ECO:0000313" key="1">
    <source>
        <dbReference type="EMBL" id="TXK46386.1"/>
    </source>
</evidence>
<protein>
    <recommendedName>
        <fullName evidence="3">DUF551 domain-containing protein</fullName>
    </recommendedName>
</protein>